<dbReference type="Proteomes" id="UP000003515">
    <property type="component" value="Unassembled WGS sequence"/>
</dbReference>
<reference evidence="1 4" key="1">
    <citation type="submission" date="2009-10" db="EMBL/GenBank/DDBJ databases">
        <authorList>
            <consortium name="Los Alamos National Laboratory (LANL)"/>
            <consortium name="National Microbial Pathogen Data Resource (NMPDR)"/>
            <person name="Munk A.C."/>
            <person name="Chertkov O."/>
            <person name="Tapia R."/>
            <person name="Green L."/>
            <person name="Rogers Y."/>
            <person name="Detter J.C."/>
            <person name="Bruce D."/>
            <person name="Brettin T.S."/>
            <person name="Colwell R.R."/>
            <person name="Huq A."/>
            <person name="Grim C.J."/>
            <person name="Hasan N.A."/>
            <person name="Bartels D."/>
            <person name="Vonstein V."/>
        </authorList>
    </citation>
    <scope>NUCLEOTIDE SEQUENCE [LARGE SCALE GENOMIC DNA]</scope>
    <source>
        <strain evidence="1 4">CIP 102891</strain>
    </source>
</reference>
<evidence type="ECO:0000313" key="1">
    <source>
        <dbReference type="EMBL" id="EEX93275.1"/>
    </source>
</evidence>
<protein>
    <recommendedName>
        <fullName evidence="5">Porin domain-containing protein</fullName>
    </recommendedName>
</protein>
<keyword evidence="4" id="KW-1185">Reference proteome</keyword>
<dbReference type="RefSeq" id="WP_004415602.1">
    <property type="nucleotide sequence ID" value="NZ_ACZV01000005.1"/>
</dbReference>
<dbReference type="EMBL" id="AFWH01000027">
    <property type="protein sequence ID" value="EGU50058.1"/>
    <property type="molecule type" value="Genomic_DNA"/>
</dbReference>
<gene>
    <name evidence="1" type="ORF">VIA_003922</name>
    <name evidence="2" type="ORF">VIOR3934_16771</name>
</gene>
<reference evidence="2" key="2">
    <citation type="submission" date="2011-08" db="EMBL/GenBank/DDBJ databases">
        <authorList>
            <person name="Hoffman M."/>
            <person name="Strain E.A."/>
            <person name="Brown E."/>
            <person name="Allard M.W."/>
        </authorList>
    </citation>
    <scope>NUCLEOTIDE SEQUENCE</scope>
    <source>
        <strain evidence="2">CIP 102891</strain>
    </source>
</reference>
<organism evidence="2 3">
    <name type="scientific">Vibrio orientalis CIP 102891 = ATCC 33934</name>
    <dbReference type="NCBI Taxonomy" id="675816"/>
    <lineage>
        <taxon>Bacteria</taxon>
        <taxon>Pseudomonadati</taxon>
        <taxon>Pseudomonadota</taxon>
        <taxon>Gammaproteobacteria</taxon>
        <taxon>Vibrionales</taxon>
        <taxon>Vibrionaceae</taxon>
        <taxon>Vibrio</taxon>
        <taxon>Vibrio oreintalis group</taxon>
    </lineage>
</organism>
<dbReference type="EMBL" id="ACZV01000005">
    <property type="protein sequence ID" value="EEX93275.1"/>
    <property type="molecule type" value="Genomic_DNA"/>
</dbReference>
<dbReference type="PATRIC" id="fig|675816.5.peg.2280"/>
<evidence type="ECO:0000313" key="2">
    <source>
        <dbReference type="EMBL" id="EGU50058.1"/>
    </source>
</evidence>
<proteinExistence type="predicted"/>
<accession>C9QM70</accession>
<dbReference type="OrthoDB" id="197869at2"/>
<reference evidence="2 3" key="3">
    <citation type="journal article" date="2012" name="Int. J. Syst. Evol. Microbiol.">
        <title>Vibrio caribbeanicus sp. nov., isolated from the marine sponge Scleritoderma cyanea.</title>
        <authorList>
            <person name="Hoffmann M."/>
            <person name="Monday S.R."/>
            <person name="Allard M.W."/>
            <person name="Strain E.A."/>
            <person name="Whittaker P."/>
            <person name="Naum M."/>
            <person name="McCarthy P.J."/>
            <person name="Lopez J.V."/>
            <person name="Fischer M."/>
            <person name="Brown E.W."/>
        </authorList>
    </citation>
    <scope>NUCLEOTIDE SEQUENCE [LARGE SCALE GENOMIC DNA]</scope>
    <source>
        <strain evidence="2">CIP 102891</strain>
        <strain evidence="3">CIP 102891 / ATCC 33934</strain>
    </source>
</reference>
<evidence type="ECO:0000313" key="4">
    <source>
        <dbReference type="Proteomes" id="UP000003515"/>
    </source>
</evidence>
<dbReference type="eggNOG" id="COG3203">
    <property type="taxonomic scope" value="Bacteria"/>
</dbReference>
<sequence length="423" mass="47080">MDTKPPIVVTVALTVSLLGFSFHTMAVDWSVSGFGTLGYAYEGEDQLAYRRDITQTADIDDNGSWLTDSNFGLQLDGSFNHQWSFTTQWLLDNSTKHDLDELTELAFIRYVPNEHWNFLVGRVGVSAYAAADSRYIDYGHLWVRPSQELYGGIVFDSLDGVGVSYLSNNPAFNWSLKFEYGSNDQGGEIPQTNDDYTAELKEVLSASFEVMQGNWKWQASYANVGSLSIKQGASIQALQSQLQQLSMLGIPGVSEEAALAYNAMTLDNQTVEYYQLAMLYFDGLWTIQTELFQIDADKSSIPQGRGGYALVGYSLDNITPYVMYGQFSPTYSYYSSRLDWGAVNPAFSLLQTGANVGINSVRIDQSTYSLGVRWDVLPQLALKAQVDYIDINEFGYGLWASDPSVLGSGRDAQVYSINLNFIF</sequence>
<dbReference type="AlphaFoldDB" id="C9QM70"/>
<evidence type="ECO:0008006" key="5">
    <source>
        <dbReference type="Google" id="ProtNLM"/>
    </source>
</evidence>
<dbReference type="SUPFAM" id="SSF56935">
    <property type="entry name" value="Porins"/>
    <property type="match status" value="1"/>
</dbReference>
<comment type="caution">
    <text evidence="2">The sequence shown here is derived from an EMBL/GenBank/DDBJ whole genome shotgun (WGS) entry which is preliminary data.</text>
</comment>
<dbReference type="Proteomes" id="UP000002817">
    <property type="component" value="Unassembled WGS sequence"/>
</dbReference>
<evidence type="ECO:0000313" key="3">
    <source>
        <dbReference type="Proteomes" id="UP000002817"/>
    </source>
</evidence>
<name>C9QM70_VIBOR</name>
<dbReference type="STRING" id="675816.VIA_003922"/>